<evidence type="ECO:0000313" key="1">
    <source>
        <dbReference type="EMBL" id="CAB4362407.1"/>
    </source>
</evidence>
<dbReference type="EMBL" id="CAFBIY010000076">
    <property type="protein sequence ID" value="CAB4851275.1"/>
    <property type="molecule type" value="Genomic_DNA"/>
</dbReference>
<dbReference type="EMBL" id="CAFBOL010000060">
    <property type="protein sequence ID" value="CAB4999458.1"/>
    <property type="molecule type" value="Genomic_DNA"/>
</dbReference>
<dbReference type="EMBL" id="CAFBMT010000002">
    <property type="protein sequence ID" value="CAB4913879.1"/>
    <property type="molecule type" value="Genomic_DNA"/>
</dbReference>
<proteinExistence type="predicted"/>
<sequence>MALAAVTLPLTLTACGDLPVDTTASVPAGSTQHVISVNLTSVDKVIHAFGTDGAKVAGANHLTGDGTDSDGSKVQVEYLALVDYVKGSGSFDGIVTFTFADSSTITARTNPGVTVATASATSFDSPIVVLGGTGAFLNVAGSGRFTGTRTTELGGAVQSKYTLAITTT</sequence>
<evidence type="ECO:0000313" key="2">
    <source>
        <dbReference type="EMBL" id="CAB4713260.1"/>
    </source>
</evidence>
<dbReference type="AlphaFoldDB" id="A0A6J7HDQ1"/>
<dbReference type="EMBL" id="CAFAAV010000334">
    <property type="protein sequence ID" value="CAB4835752.1"/>
    <property type="molecule type" value="Genomic_DNA"/>
</dbReference>
<evidence type="ECO:0000313" key="5">
    <source>
        <dbReference type="EMBL" id="CAB4913879.1"/>
    </source>
</evidence>
<dbReference type="EMBL" id="CAESGF010000001">
    <property type="protein sequence ID" value="CAB4362407.1"/>
    <property type="molecule type" value="Genomic_DNA"/>
</dbReference>
<dbReference type="EMBL" id="CAEZYF010000004">
    <property type="protein sequence ID" value="CAB4713260.1"/>
    <property type="molecule type" value="Genomic_DNA"/>
</dbReference>
<name>A0A6J7HDQ1_9ZZZZ</name>
<reference evidence="5" key="1">
    <citation type="submission" date="2020-05" db="EMBL/GenBank/DDBJ databases">
        <authorList>
            <person name="Chiriac C."/>
            <person name="Salcher M."/>
            <person name="Ghai R."/>
            <person name="Kavagutti S V."/>
        </authorList>
    </citation>
    <scope>NUCLEOTIDE SEQUENCE</scope>
</reference>
<gene>
    <name evidence="2" type="ORF">UFOPK2656_00811</name>
    <name evidence="3" type="ORF">UFOPK3099_02867</name>
    <name evidence="4" type="ORF">UFOPK3267_01459</name>
    <name evidence="5" type="ORF">UFOPK3651_00394</name>
    <name evidence="6" type="ORF">UFOPK3931_02032</name>
    <name evidence="1" type="ORF">UFOPK4189_00181</name>
</gene>
<accession>A0A6J7HDQ1</accession>
<evidence type="ECO:0000313" key="4">
    <source>
        <dbReference type="EMBL" id="CAB4851275.1"/>
    </source>
</evidence>
<evidence type="ECO:0000313" key="3">
    <source>
        <dbReference type="EMBL" id="CAB4835752.1"/>
    </source>
</evidence>
<protein>
    <submittedName>
        <fullName evidence="5">Unannotated protein</fullName>
    </submittedName>
</protein>
<evidence type="ECO:0000313" key="6">
    <source>
        <dbReference type="EMBL" id="CAB4999458.1"/>
    </source>
</evidence>
<organism evidence="5">
    <name type="scientific">freshwater metagenome</name>
    <dbReference type="NCBI Taxonomy" id="449393"/>
    <lineage>
        <taxon>unclassified sequences</taxon>
        <taxon>metagenomes</taxon>
        <taxon>ecological metagenomes</taxon>
    </lineage>
</organism>